<organism evidence="2 3">
    <name type="scientific">Planktothrix agardhii (strain NIVA-CYA 126/8)</name>
    <dbReference type="NCBI Taxonomy" id="388467"/>
    <lineage>
        <taxon>Bacteria</taxon>
        <taxon>Bacillati</taxon>
        <taxon>Cyanobacteriota</taxon>
        <taxon>Cyanophyceae</taxon>
        <taxon>Oscillatoriophycideae</taxon>
        <taxon>Oscillatoriales</taxon>
        <taxon>Microcoleaceae</taxon>
        <taxon>Planktothrix</taxon>
    </lineage>
</organism>
<dbReference type="STRING" id="388467.A19Y_3618"/>
<dbReference type="PATRIC" id="fig|388467.6.peg.3566"/>
<dbReference type="Pfam" id="PF04755">
    <property type="entry name" value="PAP_fibrillin"/>
    <property type="match status" value="1"/>
</dbReference>
<sequence>MIDSKKALLLEMITGKNRGLLATPGDKAAILSALTQLEEFNPNPRPLEVPQLLEGNWRLLYTSSDELLGIGRFPLLELGQIYQCIRVADRKVYNIAEVQSLPLLEGLVSVAAEFEPVSEKRVNVKFNRFIIGSQRFIGYQSPNSLISDIEKGKKFIAIDFSLQARDQKGWLDITYLDEDLRIGRGNVGSVFVLTKVI</sequence>
<proteinExistence type="predicted"/>
<evidence type="ECO:0000259" key="1">
    <source>
        <dbReference type="Pfam" id="PF04755"/>
    </source>
</evidence>
<dbReference type="Proteomes" id="UP000027395">
    <property type="component" value="Chromosome"/>
</dbReference>
<keyword evidence="3" id="KW-1185">Reference proteome</keyword>
<dbReference type="InterPro" id="IPR006843">
    <property type="entry name" value="PAP/fibrillin_dom"/>
</dbReference>
<dbReference type="InterPro" id="IPR039633">
    <property type="entry name" value="PAP"/>
</dbReference>
<dbReference type="eggNOG" id="ENOG502Z9K6">
    <property type="taxonomic scope" value="Bacteria"/>
</dbReference>
<protein>
    <recommendedName>
        <fullName evidence="1">Plastid lipid-associated protein/fibrillin conserved domain-containing protein</fullName>
    </recommendedName>
</protein>
<accession>A0A073CKF1</accession>
<evidence type="ECO:0000313" key="2">
    <source>
        <dbReference type="EMBL" id="KEI68372.1"/>
    </source>
</evidence>
<gene>
    <name evidence="2" type="ORF">A19Y_3618</name>
</gene>
<reference evidence="2 3" key="1">
    <citation type="journal article" date="2014" name="Appl. Environ. Microbiol.">
        <title>Elucidation of insertion elements encoded on plasmids and in vitro construction of shuttle vectors from the toxic cyanobacterium Planktothrix.</title>
        <authorList>
            <person name="Christiansen G."/>
            <person name="Goesmann A."/>
            <person name="Kurmayer R."/>
        </authorList>
    </citation>
    <scope>NUCLEOTIDE SEQUENCE [LARGE SCALE GENOMIC DNA]</scope>
    <source>
        <strain evidence="2 3">NIVA-CYA 126/8</strain>
    </source>
</reference>
<dbReference type="PANTHER" id="PTHR31906">
    <property type="entry name" value="PLASTID-LIPID-ASSOCIATED PROTEIN 4, CHLOROPLASTIC-RELATED"/>
    <property type="match status" value="1"/>
</dbReference>
<evidence type="ECO:0000313" key="3">
    <source>
        <dbReference type="Proteomes" id="UP000027395"/>
    </source>
</evidence>
<dbReference type="HOGENOM" id="CLU_069245_1_1_3"/>
<dbReference type="AlphaFoldDB" id="A0A073CKF1"/>
<feature type="domain" description="Plastid lipid-associated protein/fibrillin conserved" evidence="1">
    <location>
        <begin position="6"/>
        <end position="193"/>
    </location>
</feature>
<name>A0A073CKF1_PLAA1</name>
<dbReference type="RefSeq" id="WP_042155767.1">
    <property type="nucleotide sequence ID" value="NZ_CM002803.1"/>
</dbReference>
<dbReference type="EMBL" id="CM002803">
    <property type="protein sequence ID" value="KEI68372.1"/>
    <property type="molecule type" value="Genomic_DNA"/>
</dbReference>